<protein>
    <submittedName>
        <fullName evidence="5">DNA-binding GntR family transcriptional regulator</fullName>
    </submittedName>
</protein>
<dbReference type="PROSITE" id="PS50949">
    <property type="entry name" value="HTH_GNTR"/>
    <property type="match status" value="1"/>
</dbReference>
<evidence type="ECO:0000256" key="3">
    <source>
        <dbReference type="ARBA" id="ARBA00023163"/>
    </source>
</evidence>
<dbReference type="Pfam" id="PF07729">
    <property type="entry name" value="FCD"/>
    <property type="match status" value="1"/>
</dbReference>
<dbReference type="SMART" id="SM00895">
    <property type="entry name" value="FCD"/>
    <property type="match status" value="1"/>
</dbReference>
<reference evidence="5 6" key="1">
    <citation type="submission" date="2020-08" db="EMBL/GenBank/DDBJ databases">
        <title>Genomic Encyclopedia of Type Strains, Phase III (KMG-III): the genomes of soil and plant-associated and newly described type strains.</title>
        <authorList>
            <person name="Whitman W."/>
        </authorList>
    </citation>
    <scope>NUCLEOTIDE SEQUENCE [LARGE SCALE GENOMIC DNA]</scope>
    <source>
        <strain evidence="5 6">CECT 5831</strain>
    </source>
</reference>
<dbReference type="GO" id="GO:0003677">
    <property type="term" value="F:DNA binding"/>
    <property type="evidence" value="ECO:0007669"/>
    <property type="project" value="UniProtKB-KW"/>
</dbReference>
<dbReference type="GO" id="GO:0003700">
    <property type="term" value="F:DNA-binding transcription factor activity"/>
    <property type="evidence" value="ECO:0007669"/>
    <property type="project" value="InterPro"/>
</dbReference>
<dbReference type="PANTHER" id="PTHR43537:SF24">
    <property type="entry name" value="GLUCONATE OPERON TRANSCRIPTIONAL REPRESSOR"/>
    <property type="match status" value="1"/>
</dbReference>
<dbReference type="Pfam" id="PF00392">
    <property type="entry name" value="GntR"/>
    <property type="match status" value="1"/>
</dbReference>
<dbReference type="SMART" id="SM00345">
    <property type="entry name" value="HTH_GNTR"/>
    <property type="match status" value="1"/>
</dbReference>
<evidence type="ECO:0000313" key="5">
    <source>
        <dbReference type="EMBL" id="MBB3131316.1"/>
    </source>
</evidence>
<dbReference type="InterPro" id="IPR036390">
    <property type="entry name" value="WH_DNA-bd_sf"/>
</dbReference>
<dbReference type="PANTHER" id="PTHR43537">
    <property type="entry name" value="TRANSCRIPTIONAL REGULATOR, GNTR FAMILY"/>
    <property type="match status" value="1"/>
</dbReference>
<proteinExistence type="predicted"/>
<sequence>MADKRLSRYVLTDELYGLLKQKILSHDISAGNKINIDQLARDLGVSNIPIREALFRLASDGFVKVVPFKGMYVAEMNMTDIDEIFEIRFALEELAVRKAAPHIPKFRLEQILQELDAVEQMWEASHEENVISKMNHDLHGTIFAYAGNENLKQMVTALIERVHRYLNLVHYKIDMNAEIAEHRRIVLALLEKDTEKAVEASRIHLHQAYQRLRDNFK</sequence>
<keyword evidence="1" id="KW-0805">Transcription regulation</keyword>
<dbReference type="Gene3D" id="1.20.120.530">
    <property type="entry name" value="GntR ligand-binding domain-like"/>
    <property type="match status" value="1"/>
</dbReference>
<dbReference type="InterPro" id="IPR008920">
    <property type="entry name" value="TF_FadR/GntR_C"/>
</dbReference>
<dbReference type="Gene3D" id="1.10.10.10">
    <property type="entry name" value="Winged helix-like DNA-binding domain superfamily/Winged helix DNA-binding domain"/>
    <property type="match status" value="1"/>
</dbReference>
<evidence type="ECO:0000313" key="6">
    <source>
        <dbReference type="Proteomes" id="UP000517523"/>
    </source>
</evidence>
<feature type="domain" description="HTH gntR-type" evidence="4">
    <location>
        <begin position="9"/>
        <end position="76"/>
    </location>
</feature>
<dbReference type="InterPro" id="IPR036388">
    <property type="entry name" value="WH-like_DNA-bd_sf"/>
</dbReference>
<accession>A0A839TWT6</accession>
<evidence type="ECO:0000256" key="1">
    <source>
        <dbReference type="ARBA" id="ARBA00023015"/>
    </source>
</evidence>
<name>A0A839TWT6_9BACL</name>
<evidence type="ECO:0000259" key="4">
    <source>
        <dbReference type="PROSITE" id="PS50949"/>
    </source>
</evidence>
<gene>
    <name evidence="5" type="ORF">FHS19_006036</name>
</gene>
<dbReference type="Proteomes" id="UP000517523">
    <property type="component" value="Unassembled WGS sequence"/>
</dbReference>
<keyword evidence="2 5" id="KW-0238">DNA-binding</keyword>
<dbReference type="CDD" id="cd07377">
    <property type="entry name" value="WHTH_GntR"/>
    <property type="match status" value="1"/>
</dbReference>
<dbReference type="InterPro" id="IPR011711">
    <property type="entry name" value="GntR_C"/>
</dbReference>
<keyword evidence="3" id="KW-0804">Transcription</keyword>
<dbReference type="RefSeq" id="WP_246426888.1">
    <property type="nucleotide sequence ID" value="NZ_JACHXJ010000006.1"/>
</dbReference>
<dbReference type="AlphaFoldDB" id="A0A839TWT6"/>
<dbReference type="InterPro" id="IPR000524">
    <property type="entry name" value="Tscrpt_reg_HTH_GntR"/>
</dbReference>
<dbReference type="SUPFAM" id="SSF48008">
    <property type="entry name" value="GntR ligand-binding domain-like"/>
    <property type="match status" value="1"/>
</dbReference>
<evidence type="ECO:0000256" key="2">
    <source>
        <dbReference type="ARBA" id="ARBA00023125"/>
    </source>
</evidence>
<dbReference type="EMBL" id="JACHXJ010000006">
    <property type="protein sequence ID" value="MBB3131316.1"/>
    <property type="molecule type" value="Genomic_DNA"/>
</dbReference>
<organism evidence="5 6">
    <name type="scientific">Paenibacillus rhizosphaerae</name>
    <dbReference type="NCBI Taxonomy" id="297318"/>
    <lineage>
        <taxon>Bacteria</taxon>
        <taxon>Bacillati</taxon>
        <taxon>Bacillota</taxon>
        <taxon>Bacilli</taxon>
        <taxon>Bacillales</taxon>
        <taxon>Paenibacillaceae</taxon>
        <taxon>Paenibacillus</taxon>
    </lineage>
</organism>
<dbReference type="SUPFAM" id="SSF46785">
    <property type="entry name" value="Winged helix' DNA-binding domain"/>
    <property type="match status" value="1"/>
</dbReference>
<comment type="caution">
    <text evidence="5">The sequence shown here is derived from an EMBL/GenBank/DDBJ whole genome shotgun (WGS) entry which is preliminary data.</text>
</comment>